<sequence>MTHPVAIEEIVVQAEADMEQLLCARHLAENVQVGSAHSEEGGGNESGAQVFAAIGGLQGIDQLAHGRPEVRASCANVLPSLGRYTWRGSRKGFDRGFELRDPAIVGSLVARIRRPHWRRLCQARHR</sequence>
<evidence type="ECO:0008006" key="3">
    <source>
        <dbReference type="Google" id="ProtNLM"/>
    </source>
</evidence>
<dbReference type="Proteomes" id="UP001501803">
    <property type="component" value="Unassembled WGS sequence"/>
</dbReference>
<evidence type="ECO:0000313" key="2">
    <source>
        <dbReference type="Proteomes" id="UP001501803"/>
    </source>
</evidence>
<proteinExistence type="predicted"/>
<gene>
    <name evidence="1" type="ORF">GCM10022381_29640</name>
</gene>
<organism evidence="1 2">
    <name type="scientific">Leifsonia kafniensis</name>
    <dbReference type="NCBI Taxonomy" id="475957"/>
    <lineage>
        <taxon>Bacteria</taxon>
        <taxon>Bacillati</taxon>
        <taxon>Actinomycetota</taxon>
        <taxon>Actinomycetes</taxon>
        <taxon>Micrococcales</taxon>
        <taxon>Microbacteriaceae</taxon>
        <taxon>Leifsonia</taxon>
    </lineage>
</organism>
<dbReference type="EMBL" id="BAABCN010000010">
    <property type="protein sequence ID" value="GAA3885572.1"/>
    <property type="molecule type" value="Genomic_DNA"/>
</dbReference>
<name>A0ABP7KTI9_9MICO</name>
<protein>
    <recommendedName>
        <fullName evidence="3">DUF222 domain-containing protein</fullName>
    </recommendedName>
</protein>
<comment type="caution">
    <text evidence="1">The sequence shown here is derived from an EMBL/GenBank/DDBJ whole genome shotgun (WGS) entry which is preliminary data.</text>
</comment>
<keyword evidence="2" id="KW-1185">Reference proteome</keyword>
<accession>A0ABP7KTI9</accession>
<evidence type="ECO:0000313" key="1">
    <source>
        <dbReference type="EMBL" id="GAA3885572.1"/>
    </source>
</evidence>
<reference evidence="2" key="1">
    <citation type="journal article" date="2019" name="Int. J. Syst. Evol. Microbiol.">
        <title>The Global Catalogue of Microorganisms (GCM) 10K type strain sequencing project: providing services to taxonomists for standard genome sequencing and annotation.</title>
        <authorList>
            <consortium name="The Broad Institute Genomics Platform"/>
            <consortium name="The Broad Institute Genome Sequencing Center for Infectious Disease"/>
            <person name="Wu L."/>
            <person name="Ma J."/>
        </authorList>
    </citation>
    <scope>NUCLEOTIDE SEQUENCE [LARGE SCALE GENOMIC DNA]</scope>
    <source>
        <strain evidence="2">JCM 17021</strain>
    </source>
</reference>